<protein>
    <submittedName>
        <fullName evidence="3">Universal stress protein</fullName>
    </submittedName>
</protein>
<keyword evidence="4" id="KW-1185">Reference proteome</keyword>
<dbReference type="InterPro" id="IPR014729">
    <property type="entry name" value="Rossmann-like_a/b/a_fold"/>
</dbReference>
<name>A0A919CP00_9PROT</name>
<sequence length="151" mass="16185">MDIKLILHPTDGSPNAARALDVACGMARDYGARLLILNAQRRHGLDVMPEELEAYRRVEHVRVTDAELRRAAAQATVDAAVETARGNGPTEVEGLVVEGDPGRVVADVAKDRGVDLIVMGSRGYTGIQELLLGSVTHKVLHAAPCNCLVVR</sequence>
<dbReference type="Gene3D" id="3.40.50.620">
    <property type="entry name" value="HUPs"/>
    <property type="match status" value="1"/>
</dbReference>
<evidence type="ECO:0000313" key="4">
    <source>
        <dbReference type="Proteomes" id="UP000630353"/>
    </source>
</evidence>
<evidence type="ECO:0000256" key="1">
    <source>
        <dbReference type="ARBA" id="ARBA00008791"/>
    </source>
</evidence>
<feature type="domain" description="UspA" evidence="2">
    <location>
        <begin position="5"/>
        <end position="151"/>
    </location>
</feature>
<dbReference type="InterPro" id="IPR006016">
    <property type="entry name" value="UspA"/>
</dbReference>
<dbReference type="Pfam" id="PF00582">
    <property type="entry name" value="Usp"/>
    <property type="match status" value="1"/>
</dbReference>
<dbReference type="AlphaFoldDB" id="A0A919CP00"/>
<dbReference type="SUPFAM" id="SSF52402">
    <property type="entry name" value="Adenine nucleotide alpha hydrolases-like"/>
    <property type="match status" value="1"/>
</dbReference>
<dbReference type="RefSeq" id="WP_189988059.1">
    <property type="nucleotide sequence ID" value="NZ_BMZS01000002.1"/>
</dbReference>
<dbReference type="CDD" id="cd00293">
    <property type="entry name" value="USP-like"/>
    <property type="match status" value="1"/>
</dbReference>
<dbReference type="PANTHER" id="PTHR46268:SF6">
    <property type="entry name" value="UNIVERSAL STRESS PROTEIN UP12"/>
    <property type="match status" value="1"/>
</dbReference>
<gene>
    <name evidence="3" type="ORF">GCM10017083_12500</name>
</gene>
<comment type="caution">
    <text evidence="3">The sequence shown here is derived from an EMBL/GenBank/DDBJ whole genome shotgun (WGS) entry which is preliminary data.</text>
</comment>
<dbReference type="PANTHER" id="PTHR46268">
    <property type="entry name" value="STRESS RESPONSE PROTEIN NHAX"/>
    <property type="match status" value="1"/>
</dbReference>
<organism evidence="3 4">
    <name type="scientific">Thalassobaculum fulvum</name>
    <dbReference type="NCBI Taxonomy" id="1633335"/>
    <lineage>
        <taxon>Bacteria</taxon>
        <taxon>Pseudomonadati</taxon>
        <taxon>Pseudomonadota</taxon>
        <taxon>Alphaproteobacteria</taxon>
        <taxon>Rhodospirillales</taxon>
        <taxon>Thalassobaculaceae</taxon>
        <taxon>Thalassobaculum</taxon>
    </lineage>
</organism>
<dbReference type="PRINTS" id="PR01438">
    <property type="entry name" value="UNVRSLSTRESS"/>
</dbReference>
<dbReference type="InterPro" id="IPR006015">
    <property type="entry name" value="Universal_stress_UspA"/>
</dbReference>
<dbReference type="Proteomes" id="UP000630353">
    <property type="component" value="Unassembled WGS sequence"/>
</dbReference>
<dbReference type="EMBL" id="BMZS01000002">
    <property type="protein sequence ID" value="GHD44731.1"/>
    <property type="molecule type" value="Genomic_DNA"/>
</dbReference>
<reference evidence="3" key="2">
    <citation type="submission" date="2020-09" db="EMBL/GenBank/DDBJ databases">
        <authorList>
            <person name="Sun Q."/>
            <person name="Kim S."/>
        </authorList>
    </citation>
    <scope>NUCLEOTIDE SEQUENCE</scope>
    <source>
        <strain evidence="3">KCTC 42651</strain>
    </source>
</reference>
<reference evidence="3" key="1">
    <citation type="journal article" date="2014" name="Int. J. Syst. Evol. Microbiol.">
        <title>Complete genome sequence of Corynebacterium casei LMG S-19264T (=DSM 44701T), isolated from a smear-ripened cheese.</title>
        <authorList>
            <consortium name="US DOE Joint Genome Institute (JGI-PGF)"/>
            <person name="Walter F."/>
            <person name="Albersmeier A."/>
            <person name="Kalinowski J."/>
            <person name="Ruckert C."/>
        </authorList>
    </citation>
    <scope>NUCLEOTIDE SEQUENCE</scope>
    <source>
        <strain evidence="3">KCTC 42651</strain>
    </source>
</reference>
<comment type="similarity">
    <text evidence="1">Belongs to the universal stress protein A family.</text>
</comment>
<evidence type="ECO:0000313" key="3">
    <source>
        <dbReference type="EMBL" id="GHD44731.1"/>
    </source>
</evidence>
<accession>A0A919CP00</accession>
<evidence type="ECO:0000259" key="2">
    <source>
        <dbReference type="Pfam" id="PF00582"/>
    </source>
</evidence>
<proteinExistence type="inferred from homology"/>